<dbReference type="InterPro" id="IPR004681">
    <property type="entry name" value="TRAP_DctM"/>
</dbReference>
<sequence>MGGLGIATFGSLLVIGAPIYLVLGATAVLLLWLTGTPMITVAQKLADELNSQTLVAIPFFVIAATFMERGGIARALIDAITTWVGSIRGSLGLVCVLACTMFASMSGSSVATALAMGAILLPTMLRNGYDRSLSTGLIGAAGTVGILIPPSLAMVVYGLLADESVPRLFLGGVIPGLLQSAMIGGWVIYQARKRGYPTFKVQNREEFWAINLRAVPAYLIPLIVLGGIYGGIATVTEAAALSAIAAVLVSVFIYRTTKVSEIVPLLADGTRHAAAIMIIVVCALVFGHWVTESGLAPALIEAAQEWGMTRWQFLIVISLLLFVLGTFLEVFAVLLIAMPVIIPLLPVFNVDPIHFGIIVTINMELALLTPPVGMNLFVLSSISKAPLLEVIRGTTPFTILIAILMVLVIVFPELSLWLPRLVYG</sequence>
<accession>A0A8J2VSR9</accession>
<evidence type="ECO:0000313" key="9">
    <source>
        <dbReference type="EMBL" id="GGE37573.1"/>
    </source>
</evidence>
<protein>
    <recommendedName>
        <fullName evidence="7">TRAP transporter large permease protein</fullName>
    </recommendedName>
</protein>
<dbReference type="AlphaFoldDB" id="A0A8J2VSR9"/>
<evidence type="ECO:0000256" key="5">
    <source>
        <dbReference type="ARBA" id="ARBA00022989"/>
    </source>
</evidence>
<organism evidence="9 10">
    <name type="scientific">Agaricicola taiwanensis</name>
    <dbReference type="NCBI Taxonomy" id="591372"/>
    <lineage>
        <taxon>Bacteria</taxon>
        <taxon>Pseudomonadati</taxon>
        <taxon>Pseudomonadota</taxon>
        <taxon>Alphaproteobacteria</taxon>
        <taxon>Rhodobacterales</taxon>
        <taxon>Paracoccaceae</taxon>
        <taxon>Agaricicola</taxon>
    </lineage>
</organism>
<feature type="transmembrane region" description="Helical" evidence="7">
    <location>
        <begin position="397"/>
        <end position="418"/>
    </location>
</feature>
<keyword evidence="2" id="KW-1003">Cell membrane</keyword>
<name>A0A8J2VSR9_9RHOB</name>
<feature type="transmembrane region" description="Helical" evidence="7">
    <location>
        <begin position="238"/>
        <end position="254"/>
    </location>
</feature>
<keyword evidence="7" id="KW-0813">Transport</keyword>
<comment type="subunit">
    <text evidence="7">The complex comprises the extracytoplasmic solute receptor protein and the two transmembrane proteins.</text>
</comment>
<evidence type="ECO:0000256" key="4">
    <source>
        <dbReference type="ARBA" id="ARBA00022692"/>
    </source>
</evidence>
<feature type="transmembrane region" description="Helical" evidence="7">
    <location>
        <begin position="54"/>
        <end position="77"/>
    </location>
</feature>
<comment type="function">
    <text evidence="7">Part of the tripartite ATP-independent periplasmic (TRAP) transport system.</text>
</comment>
<feature type="transmembrane region" description="Helical" evidence="7">
    <location>
        <begin position="6"/>
        <end position="33"/>
    </location>
</feature>
<evidence type="ECO:0000256" key="2">
    <source>
        <dbReference type="ARBA" id="ARBA00022475"/>
    </source>
</evidence>
<dbReference type="EMBL" id="BMCP01000001">
    <property type="protein sequence ID" value="GGE37573.1"/>
    <property type="molecule type" value="Genomic_DNA"/>
</dbReference>
<reference evidence="9" key="2">
    <citation type="submission" date="2020-09" db="EMBL/GenBank/DDBJ databases">
        <authorList>
            <person name="Sun Q."/>
            <person name="Sedlacek I."/>
        </authorList>
    </citation>
    <scope>NUCLEOTIDE SEQUENCE</scope>
    <source>
        <strain evidence="9">CCM 7684</strain>
    </source>
</reference>
<comment type="caution">
    <text evidence="9">The sequence shown here is derived from an EMBL/GenBank/DDBJ whole genome shotgun (WGS) entry which is preliminary data.</text>
</comment>
<keyword evidence="10" id="KW-1185">Reference proteome</keyword>
<dbReference type="PANTHER" id="PTHR33362:SF5">
    <property type="entry name" value="C4-DICARBOXYLATE TRAP TRANSPORTER LARGE PERMEASE PROTEIN DCTM"/>
    <property type="match status" value="1"/>
</dbReference>
<gene>
    <name evidence="9" type="ORF">GCM10007276_13750</name>
</gene>
<feature type="transmembrane region" description="Helical" evidence="7">
    <location>
        <begin position="353"/>
        <end position="377"/>
    </location>
</feature>
<comment type="similarity">
    <text evidence="7">Belongs to the TRAP transporter large permease family.</text>
</comment>
<dbReference type="PANTHER" id="PTHR33362">
    <property type="entry name" value="SIALIC ACID TRAP TRANSPORTER PERMEASE PROTEIN SIAT-RELATED"/>
    <property type="match status" value="1"/>
</dbReference>
<feature type="transmembrane region" description="Helical" evidence="7">
    <location>
        <begin position="311"/>
        <end position="341"/>
    </location>
</feature>
<evidence type="ECO:0000256" key="7">
    <source>
        <dbReference type="RuleBase" id="RU369079"/>
    </source>
</evidence>
<feature type="domain" description="TRAP C4-dicarboxylate transport system permease DctM subunit" evidence="8">
    <location>
        <begin position="9"/>
        <end position="414"/>
    </location>
</feature>
<keyword evidence="5 7" id="KW-1133">Transmembrane helix</keyword>
<dbReference type="RefSeq" id="WP_188408918.1">
    <property type="nucleotide sequence ID" value="NZ_BMCP01000001.1"/>
</dbReference>
<dbReference type="PIRSF" id="PIRSF006066">
    <property type="entry name" value="HI0050"/>
    <property type="match status" value="1"/>
</dbReference>
<feature type="transmembrane region" description="Helical" evidence="7">
    <location>
        <begin position="133"/>
        <end position="156"/>
    </location>
</feature>
<feature type="transmembrane region" description="Helical" evidence="7">
    <location>
        <begin position="274"/>
        <end position="291"/>
    </location>
</feature>
<evidence type="ECO:0000259" key="8">
    <source>
        <dbReference type="Pfam" id="PF06808"/>
    </source>
</evidence>
<reference evidence="9" key="1">
    <citation type="journal article" date="2014" name="Int. J. Syst. Evol. Microbiol.">
        <title>Complete genome sequence of Corynebacterium casei LMG S-19264T (=DSM 44701T), isolated from a smear-ripened cheese.</title>
        <authorList>
            <consortium name="US DOE Joint Genome Institute (JGI-PGF)"/>
            <person name="Walter F."/>
            <person name="Albersmeier A."/>
            <person name="Kalinowski J."/>
            <person name="Ruckert C."/>
        </authorList>
    </citation>
    <scope>NUCLEOTIDE SEQUENCE</scope>
    <source>
        <strain evidence="9">CCM 7684</strain>
    </source>
</reference>
<proteinExistence type="inferred from homology"/>
<evidence type="ECO:0000313" key="10">
    <source>
        <dbReference type="Proteomes" id="UP000602745"/>
    </source>
</evidence>
<evidence type="ECO:0000256" key="3">
    <source>
        <dbReference type="ARBA" id="ARBA00022519"/>
    </source>
</evidence>
<evidence type="ECO:0000256" key="6">
    <source>
        <dbReference type="ARBA" id="ARBA00023136"/>
    </source>
</evidence>
<dbReference type="InterPro" id="IPR010656">
    <property type="entry name" value="DctM"/>
</dbReference>
<dbReference type="NCBIfam" id="TIGR00786">
    <property type="entry name" value="dctM"/>
    <property type="match status" value="1"/>
</dbReference>
<dbReference type="Pfam" id="PF06808">
    <property type="entry name" value="DctM"/>
    <property type="match status" value="1"/>
</dbReference>
<feature type="transmembrane region" description="Helical" evidence="7">
    <location>
        <begin position="89"/>
        <end position="121"/>
    </location>
</feature>
<dbReference type="GO" id="GO:0005886">
    <property type="term" value="C:plasma membrane"/>
    <property type="evidence" value="ECO:0007669"/>
    <property type="project" value="UniProtKB-SubCell"/>
</dbReference>
<evidence type="ECO:0000256" key="1">
    <source>
        <dbReference type="ARBA" id="ARBA00004429"/>
    </source>
</evidence>
<feature type="transmembrane region" description="Helical" evidence="7">
    <location>
        <begin position="168"/>
        <end position="189"/>
    </location>
</feature>
<keyword evidence="4 7" id="KW-0812">Transmembrane</keyword>
<keyword evidence="6 7" id="KW-0472">Membrane</keyword>
<dbReference type="Proteomes" id="UP000602745">
    <property type="component" value="Unassembled WGS sequence"/>
</dbReference>
<keyword evidence="3 7" id="KW-0997">Cell inner membrane</keyword>
<dbReference type="GO" id="GO:0022857">
    <property type="term" value="F:transmembrane transporter activity"/>
    <property type="evidence" value="ECO:0007669"/>
    <property type="project" value="UniProtKB-UniRule"/>
</dbReference>
<comment type="subcellular location">
    <subcellularLocation>
        <location evidence="1 7">Cell inner membrane</location>
        <topology evidence="1 7">Multi-pass membrane protein</topology>
    </subcellularLocation>
</comment>
<feature type="transmembrane region" description="Helical" evidence="7">
    <location>
        <begin position="210"/>
        <end position="232"/>
    </location>
</feature>